<sequence>MSSENRRRKHERKPFSEATQAAGTPNLPQDGAMTTSYSPVLENANRVGRALDIPERAQAIRTETAAELAAIKCTARLPRQRSLIGYTQ</sequence>
<accession>A0A540W1E5</accession>
<protein>
    <submittedName>
        <fullName evidence="2">Uncharacterized protein</fullName>
    </submittedName>
</protein>
<evidence type="ECO:0000313" key="3">
    <source>
        <dbReference type="Proteomes" id="UP000319103"/>
    </source>
</evidence>
<keyword evidence="3" id="KW-1185">Reference proteome</keyword>
<feature type="compositionally biased region" description="Polar residues" evidence="1">
    <location>
        <begin position="17"/>
        <end position="36"/>
    </location>
</feature>
<reference evidence="2 3" key="1">
    <citation type="submission" date="2019-06" db="EMBL/GenBank/DDBJ databases">
        <title>Description of Kitasatospora acidophila sp. nov. isolated from pine grove soil, and reclassification of Streptomyces novaecaesareae to Kitasatospora novaeceasareae comb. nov.</title>
        <authorList>
            <person name="Kim M.J."/>
        </authorList>
    </citation>
    <scope>NUCLEOTIDE SEQUENCE [LARGE SCALE GENOMIC DNA]</scope>
    <source>
        <strain evidence="2 3">MMS16-CNU292</strain>
    </source>
</reference>
<dbReference type="EMBL" id="VIGB01000003">
    <property type="protein sequence ID" value="TQF02838.1"/>
    <property type="molecule type" value="Genomic_DNA"/>
</dbReference>
<dbReference type="Proteomes" id="UP000319103">
    <property type="component" value="Unassembled WGS sequence"/>
</dbReference>
<dbReference type="OrthoDB" id="3212365at2"/>
<gene>
    <name evidence="2" type="ORF">E6W39_11920</name>
</gene>
<feature type="region of interest" description="Disordered" evidence="1">
    <location>
        <begin position="1"/>
        <end position="36"/>
    </location>
</feature>
<organism evidence="2 3">
    <name type="scientific">Kitasatospora acidiphila</name>
    <dbReference type="NCBI Taxonomy" id="2567942"/>
    <lineage>
        <taxon>Bacteria</taxon>
        <taxon>Bacillati</taxon>
        <taxon>Actinomycetota</taxon>
        <taxon>Actinomycetes</taxon>
        <taxon>Kitasatosporales</taxon>
        <taxon>Streptomycetaceae</taxon>
        <taxon>Kitasatospora</taxon>
    </lineage>
</organism>
<evidence type="ECO:0000256" key="1">
    <source>
        <dbReference type="SAM" id="MobiDB-lite"/>
    </source>
</evidence>
<dbReference type="AlphaFoldDB" id="A0A540W1E5"/>
<dbReference type="RefSeq" id="WP_141633528.1">
    <property type="nucleotide sequence ID" value="NZ_VIGB01000003.1"/>
</dbReference>
<dbReference type="CDD" id="cd00636">
    <property type="entry name" value="TroA-like"/>
    <property type="match status" value="1"/>
</dbReference>
<name>A0A540W1E5_9ACTN</name>
<evidence type="ECO:0000313" key="2">
    <source>
        <dbReference type="EMBL" id="TQF02838.1"/>
    </source>
</evidence>
<proteinExistence type="predicted"/>
<feature type="compositionally biased region" description="Basic residues" evidence="1">
    <location>
        <begin position="1"/>
        <end position="12"/>
    </location>
</feature>
<comment type="caution">
    <text evidence="2">The sequence shown here is derived from an EMBL/GenBank/DDBJ whole genome shotgun (WGS) entry which is preliminary data.</text>
</comment>